<dbReference type="Proteomes" id="UP000019375">
    <property type="component" value="Unassembled WGS sequence"/>
</dbReference>
<protein>
    <recommendedName>
        <fullName evidence="3">2'-phosphotransferase</fullName>
        <ecNumber evidence="3">2.7.1.160</ecNumber>
    </recommendedName>
</protein>
<dbReference type="EC" id="2.7.1.160" evidence="3"/>
<keyword evidence="8" id="KW-1185">Reference proteome</keyword>
<evidence type="ECO:0000313" key="7">
    <source>
        <dbReference type="EMBL" id="CDF87648.1"/>
    </source>
</evidence>
<evidence type="ECO:0000256" key="6">
    <source>
        <dbReference type="ARBA" id="ARBA00047949"/>
    </source>
</evidence>
<comment type="function">
    <text evidence="1">Catalyzes the last step of tRNA splicing, the transfer of the splice junction 2'-phosphate from ligated tRNA to NAD to produce ADP-ribose 1''-2'' cyclic phosphate.</text>
</comment>
<evidence type="ECO:0000256" key="1">
    <source>
        <dbReference type="ARBA" id="ARBA00003343"/>
    </source>
</evidence>
<dbReference type="EMBL" id="HG316454">
    <property type="protein sequence ID" value="CDF87648.1"/>
    <property type="molecule type" value="Genomic_DNA"/>
</dbReference>
<dbReference type="InterPro" id="IPR042081">
    <property type="entry name" value="RNA_2'-PTrans_C"/>
</dbReference>
<evidence type="ECO:0000256" key="2">
    <source>
        <dbReference type="ARBA" id="ARBA00009836"/>
    </source>
</evidence>
<keyword evidence="5" id="KW-0520">NAD</keyword>
<comment type="catalytic activity">
    <reaction evidence="6">
        <text>2'-phospho-[ligated tRNA] + NAD(+) = mature tRNA + ADP-alpha-D-ribose 1'',2''-cyclic phosphate + nicotinamide</text>
        <dbReference type="Rhea" id="RHEA:23324"/>
        <dbReference type="Rhea" id="RHEA-COMP:11106"/>
        <dbReference type="Rhea" id="RHEA-COMP:11107"/>
        <dbReference type="ChEBI" id="CHEBI:17154"/>
        <dbReference type="ChEBI" id="CHEBI:57540"/>
        <dbReference type="ChEBI" id="CHEBI:76596"/>
        <dbReference type="ChEBI" id="CHEBI:82883"/>
        <dbReference type="ChEBI" id="CHEBI:85027"/>
        <dbReference type="EC" id="2.7.1.160"/>
    </reaction>
</comment>
<dbReference type="GO" id="GO:0006388">
    <property type="term" value="P:tRNA splicing, via endonucleolytic cleavage and ligation"/>
    <property type="evidence" value="ECO:0007669"/>
    <property type="project" value="TreeGrafter"/>
</dbReference>
<evidence type="ECO:0000313" key="8">
    <source>
        <dbReference type="Proteomes" id="UP000019375"/>
    </source>
</evidence>
<dbReference type="PANTHER" id="PTHR12684:SF2">
    <property type="entry name" value="TRNA 2'-PHOSPHOTRANSFERASE 1"/>
    <property type="match status" value="1"/>
</dbReference>
<evidence type="ECO:0000256" key="5">
    <source>
        <dbReference type="ARBA" id="ARBA00023027"/>
    </source>
</evidence>
<dbReference type="SUPFAM" id="SSF56399">
    <property type="entry name" value="ADP-ribosylation"/>
    <property type="match status" value="1"/>
</dbReference>
<dbReference type="InterPro" id="IPR042080">
    <property type="entry name" value="RNA_2'-PTrans_N"/>
</dbReference>
<dbReference type="PANTHER" id="PTHR12684">
    <property type="entry name" value="PUTATIVE PHOSPHOTRANSFERASE"/>
    <property type="match status" value="1"/>
</dbReference>
<organism evidence="7 8">
    <name type="scientific">Zygosaccharomyces bailii (strain CLIB 213 / ATCC 58445 / CBS 680 / BCRC 21525 / NBRC 1098 / NCYC 1416 / NRRL Y-2227)</name>
    <dbReference type="NCBI Taxonomy" id="1333698"/>
    <lineage>
        <taxon>Eukaryota</taxon>
        <taxon>Fungi</taxon>
        <taxon>Dikarya</taxon>
        <taxon>Ascomycota</taxon>
        <taxon>Saccharomycotina</taxon>
        <taxon>Saccharomycetes</taxon>
        <taxon>Saccharomycetales</taxon>
        <taxon>Saccharomycetaceae</taxon>
        <taxon>Zygosaccharomyces</taxon>
    </lineage>
</organism>
<dbReference type="AlphaFoldDB" id="A0A8J2T329"/>
<comment type="similarity">
    <text evidence="2">Belongs to the KptA/TPT1 family.</text>
</comment>
<dbReference type="Gene3D" id="1.10.10.970">
    <property type="entry name" value="RNA 2'-phosphotransferase, Tpt1/KptA family, N-terminal domain"/>
    <property type="match status" value="1"/>
</dbReference>
<proteinExistence type="inferred from homology"/>
<dbReference type="InterPro" id="IPR002745">
    <property type="entry name" value="Ptrans_KptA/Tpt1"/>
</dbReference>
<dbReference type="GO" id="GO:0000215">
    <property type="term" value="F:tRNA 2'-phosphotransferase activity"/>
    <property type="evidence" value="ECO:0007669"/>
    <property type="project" value="UniProtKB-EC"/>
</dbReference>
<keyword evidence="4" id="KW-0808">Transferase</keyword>
<dbReference type="FunFam" id="1.10.10.970:FF:000002">
    <property type="entry name" value="Tpt1p"/>
    <property type="match status" value="1"/>
</dbReference>
<evidence type="ECO:0000256" key="3">
    <source>
        <dbReference type="ARBA" id="ARBA00012007"/>
    </source>
</evidence>
<gene>
    <name evidence="7" type="ORF">BN860_11276g</name>
</gene>
<dbReference type="Gene3D" id="3.20.170.30">
    <property type="match status" value="1"/>
</dbReference>
<reference evidence="8" key="1">
    <citation type="journal article" date="2013" name="Genome Announc.">
        <title>Genome sequence of the food spoilage yeast Zygosaccharomyces bailii CLIB 213(T).</title>
        <authorList>
            <person name="Galeote V."/>
            <person name="Bigey F."/>
            <person name="Devillers H."/>
            <person name="Neuveglise C."/>
            <person name="Dequin S."/>
        </authorList>
    </citation>
    <scope>NUCLEOTIDE SEQUENCE [LARGE SCALE GENOMIC DNA]</scope>
    <source>
        <strain evidence="8">CLIB 213 / ATCC 58445 / CBS 680 / CCRC 21525 / NBRC 1098 / NCYC 1416 / NRRL Y-2227</strain>
    </source>
</reference>
<accession>A0A8J2T329</accession>
<dbReference type="OrthoDB" id="419694at2759"/>
<evidence type="ECO:0000256" key="4">
    <source>
        <dbReference type="ARBA" id="ARBA00022679"/>
    </source>
</evidence>
<sequence>MNKRDTQISKSMSYLLRHAAIKEQLPIDSNGYVSLPVLLAHNRLKTHKCTVEDIHRIVDCNEKKRFHLKDSPSGELICATQGHSIRSLAPGEEVLHEITTVKELPPKLIHGTTIRKALLILETGVIKRLSRNHVHLSPGITGVDAAVVSGMRSTSSVHIYIKRDQQLLDQLHVYKSLNDVYLVPGDVPSSFFEKVTIRLTEKHQKASEDIDKLFNLLDGHRIPYEMLS</sequence>
<dbReference type="Pfam" id="PF01885">
    <property type="entry name" value="PTS_2-RNA"/>
    <property type="match status" value="1"/>
</dbReference>
<name>A0A8J2T329_ZYGB2</name>